<dbReference type="InterPro" id="IPR000270">
    <property type="entry name" value="PB1_dom"/>
</dbReference>
<evidence type="ECO:0000313" key="3">
    <source>
        <dbReference type="Proteomes" id="UP000615446"/>
    </source>
</evidence>
<feature type="domain" description="PB1" evidence="1">
    <location>
        <begin position="10"/>
        <end position="89"/>
    </location>
</feature>
<comment type="caution">
    <text evidence="2">The sequence shown here is derived from an EMBL/GenBank/DDBJ whole genome shotgun (WGS) entry which is preliminary data.</text>
</comment>
<dbReference type="Pfam" id="PF00564">
    <property type="entry name" value="PB1"/>
    <property type="match status" value="1"/>
</dbReference>
<name>A0A8H3L6B9_9GLOM</name>
<dbReference type="SUPFAM" id="SSF54277">
    <property type="entry name" value="CAD &amp; PB1 domains"/>
    <property type="match status" value="1"/>
</dbReference>
<evidence type="ECO:0000259" key="1">
    <source>
        <dbReference type="PROSITE" id="PS51745"/>
    </source>
</evidence>
<dbReference type="AlphaFoldDB" id="A0A8H3L6B9"/>
<dbReference type="OrthoDB" id="3596986at2759"/>
<dbReference type="PROSITE" id="PS51745">
    <property type="entry name" value="PB1"/>
    <property type="match status" value="1"/>
</dbReference>
<evidence type="ECO:0000313" key="2">
    <source>
        <dbReference type="EMBL" id="GES79637.1"/>
    </source>
</evidence>
<dbReference type="CDD" id="cd05992">
    <property type="entry name" value="PB1"/>
    <property type="match status" value="1"/>
</dbReference>
<organism evidence="2 3">
    <name type="scientific">Rhizophagus clarus</name>
    <dbReference type="NCBI Taxonomy" id="94130"/>
    <lineage>
        <taxon>Eukaryota</taxon>
        <taxon>Fungi</taxon>
        <taxon>Fungi incertae sedis</taxon>
        <taxon>Mucoromycota</taxon>
        <taxon>Glomeromycotina</taxon>
        <taxon>Glomeromycetes</taxon>
        <taxon>Glomerales</taxon>
        <taxon>Glomeraceae</taxon>
        <taxon>Rhizophagus</taxon>
    </lineage>
</organism>
<dbReference type="InterPro" id="IPR036609">
    <property type="entry name" value="LCCL_sf"/>
</dbReference>
<reference evidence="2" key="1">
    <citation type="submission" date="2019-10" db="EMBL/GenBank/DDBJ databases">
        <title>Conservation and host-specific expression of non-tandemly repeated heterogenous ribosome RNA gene in arbuscular mycorrhizal fungi.</title>
        <authorList>
            <person name="Maeda T."/>
            <person name="Kobayashi Y."/>
            <person name="Nakagawa T."/>
            <person name="Ezawa T."/>
            <person name="Yamaguchi K."/>
            <person name="Bino T."/>
            <person name="Nishimoto Y."/>
            <person name="Shigenobu S."/>
            <person name="Kawaguchi M."/>
        </authorList>
    </citation>
    <scope>NUCLEOTIDE SEQUENCE</scope>
    <source>
        <strain evidence="2">HR1</strain>
    </source>
</reference>
<sequence length="222" mass="25447">MSSRILDRENMIIKARHTSHGETAARRINVDRQIKLDELEYKMRERFDISYEKGIELFYLDEDNDRVIVSFEDELALALESSKIPIFEIVVKPKVVDSECTYPQVPKGKPGDCVEVLVESQYLTLANAMREDTKAWGTYTYTNDSDIIKVLAHSEKIDLPDDPPPYNVIVTLRLLPGNLRYIGTTTRGVTTLSYGPYDLSYILENVRTVPINEKTYFNINSS</sequence>
<accession>A0A8H3L6B9</accession>
<gene>
    <name evidence="2" type="ORF">RCL2_000693800</name>
</gene>
<dbReference type="Gene3D" id="2.170.130.20">
    <property type="entry name" value="LCCL-like domain"/>
    <property type="match status" value="1"/>
</dbReference>
<proteinExistence type="predicted"/>
<protein>
    <submittedName>
        <fullName evidence="2">OmpA family protein</fullName>
    </submittedName>
</protein>
<dbReference type="InterPro" id="IPR053793">
    <property type="entry name" value="PB1-like"/>
</dbReference>
<dbReference type="EMBL" id="BLAL01000044">
    <property type="protein sequence ID" value="GES79637.1"/>
    <property type="molecule type" value="Genomic_DNA"/>
</dbReference>
<dbReference type="Gene3D" id="3.10.20.90">
    <property type="entry name" value="Phosphatidylinositol 3-kinase Catalytic Subunit, Chain A, domain 1"/>
    <property type="match status" value="1"/>
</dbReference>
<dbReference type="Proteomes" id="UP000615446">
    <property type="component" value="Unassembled WGS sequence"/>
</dbReference>
<dbReference type="SMART" id="SM00666">
    <property type="entry name" value="PB1"/>
    <property type="match status" value="1"/>
</dbReference>